<keyword evidence="3 7" id="KW-0812">Transmembrane</keyword>
<evidence type="ECO:0000256" key="6">
    <source>
        <dbReference type="RuleBase" id="RU004057"/>
    </source>
</evidence>
<proteinExistence type="inferred from homology"/>
<comment type="similarity">
    <text evidence="6">Belongs to the exbB/tolQ family.</text>
</comment>
<feature type="domain" description="MotA/TolQ/ExbB proton channel" evidence="8">
    <location>
        <begin position="65"/>
        <end position="161"/>
    </location>
</feature>
<evidence type="ECO:0000313" key="10">
    <source>
        <dbReference type="Proteomes" id="UP000295554"/>
    </source>
</evidence>
<sequence>MGGFIEVLLGFMDKGGDVLWLIAALLFVMWTLIFERVWYLKFGWKQDVAKVISKWEGRPERKSWEAEQIRTMLVSQARMQINRNLPVIKTLVALCPLLGLLGTVTGMIEVFNIMAVTGGGDAKSMAGGVQQATIPTMAGMVAALSGVFANTYVTRIAQRESVFLRDNLTTDH</sequence>
<comment type="caution">
    <text evidence="9">The sequence shown here is derived from an EMBL/GenBank/DDBJ whole genome shotgun (WGS) entry which is preliminary data.</text>
</comment>
<evidence type="ECO:0000256" key="4">
    <source>
        <dbReference type="ARBA" id="ARBA00022989"/>
    </source>
</evidence>
<dbReference type="InterPro" id="IPR002898">
    <property type="entry name" value="MotA_ExbB_proton_chnl"/>
</dbReference>
<accession>A0A4R5LWB5</accession>
<keyword evidence="10" id="KW-1185">Reference proteome</keyword>
<dbReference type="InterPro" id="IPR050790">
    <property type="entry name" value="ExbB/TolQ_transport"/>
</dbReference>
<reference evidence="9 10" key="1">
    <citation type="submission" date="2019-03" db="EMBL/GenBank/DDBJ databases">
        <title>Seongchinamella monodicae gen. nov., sp. nov., a novel member of the Gammaproteobacteria isolated from a tidal mudflat of beach.</title>
        <authorList>
            <person name="Yang H.G."/>
            <person name="Kang J.W."/>
            <person name="Lee S.D."/>
        </authorList>
    </citation>
    <scope>NUCLEOTIDE SEQUENCE [LARGE SCALE GENOMIC DNA]</scope>
    <source>
        <strain evidence="9 10">GH4-78</strain>
    </source>
</reference>
<keyword evidence="4 7" id="KW-1133">Transmembrane helix</keyword>
<dbReference type="GO" id="GO:0017038">
    <property type="term" value="P:protein import"/>
    <property type="evidence" value="ECO:0007669"/>
    <property type="project" value="TreeGrafter"/>
</dbReference>
<evidence type="ECO:0000256" key="1">
    <source>
        <dbReference type="ARBA" id="ARBA00004651"/>
    </source>
</evidence>
<evidence type="ECO:0000259" key="8">
    <source>
        <dbReference type="Pfam" id="PF01618"/>
    </source>
</evidence>
<dbReference type="Pfam" id="PF01618">
    <property type="entry name" value="MotA_ExbB"/>
    <property type="match status" value="1"/>
</dbReference>
<evidence type="ECO:0000256" key="3">
    <source>
        <dbReference type="ARBA" id="ARBA00022692"/>
    </source>
</evidence>
<dbReference type="OrthoDB" id="4045at2"/>
<dbReference type="GO" id="GO:0005886">
    <property type="term" value="C:plasma membrane"/>
    <property type="evidence" value="ECO:0007669"/>
    <property type="project" value="UniProtKB-SubCell"/>
</dbReference>
<comment type="subcellular location">
    <subcellularLocation>
        <location evidence="1">Cell membrane</location>
        <topology evidence="1">Multi-pass membrane protein</topology>
    </subcellularLocation>
    <subcellularLocation>
        <location evidence="6">Membrane</location>
        <topology evidence="6">Multi-pass membrane protein</topology>
    </subcellularLocation>
</comment>
<dbReference type="PANTHER" id="PTHR30625">
    <property type="entry name" value="PROTEIN TOLQ"/>
    <property type="match status" value="1"/>
</dbReference>
<name>A0A4R5LWB5_9GAMM</name>
<dbReference type="PANTHER" id="PTHR30625:SF18">
    <property type="entry name" value="TONB2 ENERGY TRANSDUCTION SYSTEM INNER MEMBRANE COMPONENT EXBB"/>
    <property type="match status" value="1"/>
</dbReference>
<dbReference type="EMBL" id="SMSE01000001">
    <property type="protein sequence ID" value="TDG15548.1"/>
    <property type="molecule type" value="Genomic_DNA"/>
</dbReference>
<feature type="transmembrane region" description="Helical" evidence="7">
    <location>
        <begin position="91"/>
        <end position="114"/>
    </location>
</feature>
<keyword evidence="2" id="KW-1003">Cell membrane</keyword>
<gene>
    <name evidence="9" type="ORF">E2F43_04775</name>
</gene>
<dbReference type="AlphaFoldDB" id="A0A4R5LWB5"/>
<keyword evidence="6" id="KW-0653">Protein transport</keyword>
<organism evidence="9 10">
    <name type="scientific">Seongchinamella unica</name>
    <dbReference type="NCBI Taxonomy" id="2547392"/>
    <lineage>
        <taxon>Bacteria</taxon>
        <taxon>Pseudomonadati</taxon>
        <taxon>Pseudomonadota</taxon>
        <taxon>Gammaproteobacteria</taxon>
        <taxon>Cellvibrionales</taxon>
        <taxon>Halieaceae</taxon>
        <taxon>Seongchinamella</taxon>
    </lineage>
</organism>
<feature type="transmembrane region" description="Helical" evidence="7">
    <location>
        <begin position="18"/>
        <end position="39"/>
    </location>
</feature>
<dbReference type="Proteomes" id="UP000295554">
    <property type="component" value="Unassembled WGS sequence"/>
</dbReference>
<keyword evidence="6" id="KW-0813">Transport</keyword>
<keyword evidence="5 7" id="KW-0472">Membrane</keyword>
<protein>
    <submittedName>
        <fullName evidence="9">MotA/TolQ/ExbB proton channel family protein</fullName>
    </submittedName>
</protein>
<evidence type="ECO:0000256" key="2">
    <source>
        <dbReference type="ARBA" id="ARBA00022475"/>
    </source>
</evidence>
<evidence type="ECO:0000313" key="9">
    <source>
        <dbReference type="EMBL" id="TDG15548.1"/>
    </source>
</evidence>
<dbReference type="RefSeq" id="WP_133210114.1">
    <property type="nucleotide sequence ID" value="NZ_SMSE01000001.1"/>
</dbReference>
<evidence type="ECO:0000256" key="7">
    <source>
        <dbReference type="SAM" id="Phobius"/>
    </source>
</evidence>
<evidence type="ECO:0000256" key="5">
    <source>
        <dbReference type="ARBA" id="ARBA00023136"/>
    </source>
</evidence>
<feature type="transmembrane region" description="Helical" evidence="7">
    <location>
        <begin position="134"/>
        <end position="153"/>
    </location>
</feature>